<organism evidence="1 2">
    <name type="scientific">Lonchura striata</name>
    <name type="common">white-rumped munia</name>
    <dbReference type="NCBI Taxonomy" id="40157"/>
    <lineage>
        <taxon>Eukaryota</taxon>
        <taxon>Metazoa</taxon>
        <taxon>Chordata</taxon>
        <taxon>Craniata</taxon>
        <taxon>Vertebrata</taxon>
        <taxon>Euteleostomi</taxon>
        <taxon>Archelosauria</taxon>
        <taxon>Archosauria</taxon>
        <taxon>Dinosauria</taxon>
        <taxon>Saurischia</taxon>
        <taxon>Theropoda</taxon>
        <taxon>Coelurosauria</taxon>
        <taxon>Aves</taxon>
        <taxon>Neognathae</taxon>
        <taxon>Neoaves</taxon>
        <taxon>Telluraves</taxon>
        <taxon>Australaves</taxon>
        <taxon>Passeriformes</taxon>
        <taxon>Passeroidea</taxon>
        <taxon>Estrildidae</taxon>
        <taxon>Estrildinae</taxon>
        <taxon>Lonchura</taxon>
    </lineage>
</organism>
<comment type="caution">
    <text evidence="1">The sequence shown here is derived from an EMBL/GenBank/DDBJ whole genome shotgun (WGS) entry which is preliminary data.</text>
</comment>
<proteinExistence type="predicted"/>
<sequence length="132" mass="14617">MLKLCLSSGTLGLFPCPDPCRYKRQQQMEMPGGKKLRKCSCVLGEFPIQELSVSGGCSPHSSARAWVSLELWLWKKGLNEFLQWGRVGLAPGPRWAPSPSRTDSLGRDREMHLKGEGPGLPCPDDHMLVLSL</sequence>
<accession>A0A218UER4</accession>
<dbReference type="EMBL" id="MUZQ01000386">
    <property type="protein sequence ID" value="OWK51902.1"/>
    <property type="molecule type" value="Genomic_DNA"/>
</dbReference>
<gene>
    <name evidence="1" type="ORF">RLOC_00009499</name>
</gene>
<keyword evidence="2" id="KW-1185">Reference proteome</keyword>
<reference evidence="1 2" key="1">
    <citation type="submission" date="2017-05" db="EMBL/GenBank/DDBJ databases">
        <title>Genome of assembly of the Bengalese finch, Lonchura striata domestica.</title>
        <authorList>
            <person name="Colquitt B.M."/>
            <person name="Brainard M.S."/>
        </authorList>
    </citation>
    <scope>NUCLEOTIDE SEQUENCE [LARGE SCALE GENOMIC DNA]</scope>
    <source>
        <strain evidence="1">White83orange57</strain>
    </source>
</reference>
<name>A0A218UER4_9PASE</name>
<dbReference type="Proteomes" id="UP000197619">
    <property type="component" value="Unassembled WGS sequence"/>
</dbReference>
<evidence type="ECO:0000313" key="2">
    <source>
        <dbReference type="Proteomes" id="UP000197619"/>
    </source>
</evidence>
<protein>
    <submittedName>
        <fullName evidence="1">Uncharacterized protein</fullName>
    </submittedName>
</protein>
<dbReference type="AlphaFoldDB" id="A0A218UER4"/>
<evidence type="ECO:0000313" key="1">
    <source>
        <dbReference type="EMBL" id="OWK51902.1"/>
    </source>
</evidence>